<dbReference type="RefSeq" id="WP_225671074.1">
    <property type="nucleotide sequence ID" value="NZ_JAEDAH010000006.1"/>
</dbReference>
<dbReference type="SUPFAM" id="SSF48113">
    <property type="entry name" value="Heme-dependent peroxidases"/>
    <property type="match status" value="1"/>
</dbReference>
<evidence type="ECO:0000256" key="4">
    <source>
        <dbReference type="ARBA" id="ARBA00022617"/>
    </source>
</evidence>
<keyword evidence="6" id="KW-0925">Oxylipin biosynthesis</keyword>
<evidence type="ECO:0000256" key="9">
    <source>
        <dbReference type="ARBA" id="ARBA00022964"/>
    </source>
</evidence>
<reference evidence="15 16" key="1">
    <citation type="submission" date="2020-12" db="EMBL/GenBank/DDBJ databases">
        <title>Novel Thalassolituus-related marine hydrocarbonoclastic bacteria mediated algae-derived hydrocarbons mineralization in twilight zone of the northern South China Sea.</title>
        <authorList>
            <person name="Dong C."/>
        </authorList>
    </citation>
    <scope>NUCLEOTIDE SEQUENCE [LARGE SCALE GENOMIC DNA]</scope>
    <source>
        <strain evidence="15 16">IMCC1826</strain>
    </source>
</reference>
<evidence type="ECO:0000256" key="12">
    <source>
        <dbReference type="ARBA" id="ARBA00023098"/>
    </source>
</evidence>
<evidence type="ECO:0000256" key="14">
    <source>
        <dbReference type="SAM" id="MobiDB-lite"/>
    </source>
</evidence>
<dbReference type="EMBL" id="JAEDAH010000006">
    <property type="protein sequence ID" value="MCA6062276.1"/>
    <property type="molecule type" value="Genomic_DNA"/>
</dbReference>
<accession>A0ABS7ZKM6</accession>
<keyword evidence="11" id="KW-0408">Iron</keyword>
<dbReference type="PROSITE" id="PS50292">
    <property type="entry name" value="PEROXIDASE_3"/>
    <property type="match status" value="1"/>
</dbReference>
<comment type="cofactor">
    <cofactor evidence="1">
        <name>Ca(2+)</name>
        <dbReference type="ChEBI" id="CHEBI:29108"/>
    </cofactor>
</comment>
<protein>
    <submittedName>
        <fullName evidence="15">Peroxidase</fullName>
    </submittedName>
</protein>
<evidence type="ECO:0000313" key="16">
    <source>
        <dbReference type="Proteomes" id="UP000714380"/>
    </source>
</evidence>
<evidence type="ECO:0000256" key="6">
    <source>
        <dbReference type="ARBA" id="ARBA00022767"/>
    </source>
</evidence>
<keyword evidence="5" id="KW-0479">Metal-binding</keyword>
<evidence type="ECO:0000256" key="7">
    <source>
        <dbReference type="ARBA" id="ARBA00022821"/>
    </source>
</evidence>
<keyword evidence="4" id="KW-0349">Heme</keyword>
<feature type="region of interest" description="Disordered" evidence="14">
    <location>
        <begin position="156"/>
        <end position="189"/>
    </location>
</feature>
<dbReference type="Proteomes" id="UP000714380">
    <property type="component" value="Unassembled WGS sequence"/>
</dbReference>
<proteinExistence type="predicted"/>
<evidence type="ECO:0000313" key="15">
    <source>
        <dbReference type="EMBL" id="MCA6062276.1"/>
    </source>
</evidence>
<evidence type="ECO:0000256" key="10">
    <source>
        <dbReference type="ARBA" id="ARBA00023002"/>
    </source>
</evidence>
<keyword evidence="2" id="KW-0444">Lipid biosynthesis</keyword>
<evidence type="ECO:0000256" key="5">
    <source>
        <dbReference type="ARBA" id="ARBA00022723"/>
    </source>
</evidence>
<keyword evidence="3 15" id="KW-0575">Peroxidase</keyword>
<dbReference type="InterPro" id="IPR034815">
    <property type="entry name" value="A_dioxygenase"/>
</dbReference>
<dbReference type="GO" id="GO:0004601">
    <property type="term" value="F:peroxidase activity"/>
    <property type="evidence" value="ECO:0007669"/>
    <property type="project" value="UniProtKB-KW"/>
</dbReference>
<dbReference type="InterPro" id="IPR010255">
    <property type="entry name" value="Haem_peroxidase_sf"/>
</dbReference>
<keyword evidence="8" id="KW-0276">Fatty acid metabolism</keyword>
<evidence type="ECO:0000256" key="2">
    <source>
        <dbReference type="ARBA" id="ARBA00022516"/>
    </source>
</evidence>
<keyword evidence="16" id="KW-1185">Reference proteome</keyword>
<keyword evidence="12" id="KW-0443">Lipid metabolism</keyword>
<keyword evidence="10" id="KW-0560">Oxidoreductase</keyword>
<name>A0ABS7ZKM6_9GAMM</name>
<dbReference type="InterPro" id="IPR037120">
    <property type="entry name" value="Haem_peroxidase_sf_animal"/>
</dbReference>
<keyword evidence="9" id="KW-0223">Dioxygenase</keyword>
<dbReference type="Pfam" id="PF03098">
    <property type="entry name" value="An_peroxidase"/>
    <property type="match status" value="2"/>
</dbReference>
<dbReference type="Gene3D" id="1.10.640.10">
    <property type="entry name" value="Haem peroxidase domain superfamily, animal type"/>
    <property type="match status" value="1"/>
</dbReference>
<gene>
    <name evidence="15" type="ORF">I9W95_01510</name>
</gene>
<evidence type="ECO:0000256" key="13">
    <source>
        <dbReference type="ARBA" id="ARBA00023160"/>
    </source>
</evidence>
<dbReference type="InterPro" id="IPR050783">
    <property type="entry name" value="Oxylipin_biosynth_metab"/>
</dbReference>
<dbReference type="PANTHER" id="PTHR11903">
    <property type="entry name" value="PROSTAGLANDIN G/H SYNTHASE"/>
    <property type="match status" value="1"/>
</dbReference>
<evidence type="ECO:0000256" key="3">
    <source>
        <dbReference type="ARBA" id="ARBA00022559"/>
    </source>
</evidence>
<comment type="caution">
    <text evidence="15">The sequence shown here is derived from an EMBL/GenBank/DDBJ whole genome shotgun (WGS) entry which is preliminary data.</text>
</comment>
<dbReference type="PANTHER" id="PTHR11903:SF11">
    <property type="entry name" value="ALPHA-DIOXYGENASE 1"/>
    <property type="match status" value="1"/>
</dbReference>
<organism evidence="15 16">
    <name type="scientific">Thalassolituus marinus</name>
    <dbReference type="NCBI Taxonomy" id="671053"/>
    <lineage>
        <taxon>Bacteria</taxon>
        <taxon>Pseudomonadati</taxon>
        <taxon>Pseudomonadota</taxon>
        <taxon>Gammaproteobacteria</taxon>
        <taxon>Oceanospirillales</taxon>
        <taxon>Oceanospirillaceae</taxon>
        <taxon>Thalassolituus</taxon>
    </lineage>
</organism>
<evidence type="ECO:0000256" key="11">
    <source>
        <dbReference type="ARBA" id="ARBA00023004"/>
    </source>
</evidence>
<evidence type="ECO:0000256" key="1">
    <source>
        <dbReference type="ARBA" id="ARBA00001913"/>
    </source>
</evidence>
<evidence type="ECO:0000256" key="8">
    <source>
        <dbReference type="ARBA" id="ARBA00022832"/>
    </source>
</evidence>
<keyword evidence="13" id="KW-0275">Fatty acid biosynthesis</keyword>
<dbReference type="CDD" id="cd09818">
    <property type="entry name" value="PIOX_like"/>
    <property type="match status" value="1"/>
</dbReference>
<feature type="compositionally biased region" description="Basic and acidic residues" evidence="14">
    <location>
        <begin position="173"/>
        <end position="182"/>
    </location>
</feature>
<keyword evidence="7" id="KW-0611">Plant defense</keyword>
<sequence>MTTSVWVTWPAIAKAGGSLGIAAGLITLAIQREQLMDENLIATEDLSAINATIVCDERSHSARTEDGTCNILENPAEGSANRRFGRNVQLEAAYGETEADTLLSPNPREVSNALMARNEFKPATSVNFIAAAWIQFMVHDWVDHGENPESDPILVQRPADDPMGPGVMTVRRTKPDTDRSAADEATLPPTYRNTNTHWWDGSQLYGSNKETNDQIRSFVDGKLKVNADGTLPTGYWDGIPITGFNDNWWVGLSMLHQLFTLEHNAIADKLKQHYPARSDQWLYDKARLVNAALMAKIHTIEWTPAIIANPVTERAMRANWYGLLDNREDRDEVQNILDGLSNGVENSLLLKLIASSDPDLADKLNDPNFLDFALGGLVGTREAYNAGTDYTLTEEFTAVYRLHPLLRDDIEVYDIGSKEVANRIALEDTRDGDAEDILAEEGGDRLWYSFGTTYPGALTLHNYPDFLRNLSIPLVGDIDLATTDILRDRERGVPRYNEFRRQIGLNPITRFEDLTEDAQTLAELKRLYNNDIEQIDTLVGQLAETVRPEGFAFGETAFQIFILNASRRLMTDRFYTSDYRAEIYTQEGIDWVENNDMSDVLLRHFPELKLSLTGVDNAFKPWGLNIPENYQSMAACDKQTLLWQNGAVRTQYAEGDRPALKDVDIGGLIDSVLWDKVKVNEDVAPLGYEKPIHPYGTMATVAFESTGNHPYTGVFKGSECGLLRLSVTGNPADRGFAPGLAWKTFVDGKPSANVSALYTLSGQGDNHDFFANELSQYVSTEANDTLGSTILFSLVSTKPTRLMTENLAAVRADGTQESSVNAPTQIYFVPTSDVRGLFSSNAHDFRDDLTTLQAGTALYDVYATSKDIRTSWISYYNNKYAKQRRDSAVKVGTIRLTSDMTTSAFGDGGVFFKHQRYEDR</sequence>
<dbReference type="InterPro" id="IPR019791">
    <property type="entry name" value="Haem_peroxidase_animal"/>
</dbReference>